<evidence type="ECO:0000256" key="2">
    <source>
        <dbReference type="ARBA" id="ARBA00009639"/>
    </source>
</evidence>
<dbReference type="SUPFAM" id="SSF50978">
    <property type="entry name" value="WD40 repeat-like"/>
    <property type="match status" value="1"/>
</dbReference>
<dbReference type="InterPro" id="IPR049404">
    <property type="entry name" value="EDC4_C"/>
</dbReference>
<dbReference type="InterPro" id="IPR032401">
    <property type="entry name" value="EDC4_WD40"/>
</dbReference>
<dbReference type="GeneID" id="100905032"/>
<dbReference type="AlphaFoldDB" id="A0AAJ6QPQ2"/>
<evidence type="ECO:0000259" key="9">
    <source>
        <dbReference type="Pfam" id="PF16529"/>
    </source>
</evidence>
<dbReference type="InterPro" id="IPR044938">
    <property type="entry name" value="EDC4_C_sf"/>
</dbReference>
<dbReference type="PANTHER" id="PTHR15598">
    <property type="entry name" value="ENHANCER OF MRNA-DECAPPING PROTEIN 4"/>
    <property type="match status" value="1"/>
</dbReference>
<evidence type="ECO:0000256" key="4">
    <source>
        <dbReference type="ARBA" id="ARBA00022574"/>
    </source>
</evidence>
<evidence type="ECO:0000256" key="3">
    <source>
        <dbReference type="ARBA" id="ARBA00022490"/>
    </source>
</evidence>
<dbReference type="CTD" id="34541"/>
<dbReference type="GO" id="GO:0031087">
    <property type="term" value="P:deadenylation-independent decapping of nuclear-transcribed mRNA"/>
    <property type="evidence" value="ECO:0007669"/>
    <property type="project" value="InterPro"/>
</dbReference>
<evidence type="ECO:0000313" key="12">
    <source>
        <dbReference type="RefSeq" id="XP_003739816.1"/>
    </source>
</evidence>
<dbReference type="InterPro" id="IPR036322">
    <property type="entry name" value="WD40_repeat_dom_sf"/>
</dbReference>
<keyword evidence="4" id="KW-0853">WD repeat</keyword>
<name>A0AAJ6QPQ2_9ACAR</name>
<comment type="subcellular location">
    <subcellularLocation>
        <location evidence="1">Cytoplasm</location>
        <location evidence="1">P-body</location>
    </subcellularLocation>
</comment>
<feature type="domain" description="Enhancer of mRNA-decapping protein 4 C-terminal" evidence="10">
    <location>
        <begin position="806"/>
        <end position="924"/>
    </location>
</feature>
<dbReference type="Proteomes" id="UP000694867">
    <property type="component" value="Unplaced"/>
</dbReference>
<sequence>MNGLDPNEATETLKNLLKVGQPLLSSSVIDGSGKTDTPSSVSLLQQLFATAANVGSISGMEQLVELRASPEGEAIPLVAQKDVRIDVRVDKAEYLNNKVKIRNIVDLGWENKFTYGNQIAEHCSRGYLAYTLKMASGCGGVRIINTNTNCRALIKGIQGHVADLAFAHIKSEVILAVVDDFGNLYIYQIGEDGGISYFPLLQINRHHKTTGEPNRVIWCKYIPDDFEYVPQNNDQDNFSKLLMASHKGQCEFYYVDMIQTRYGQGVVLDEGDLKTGCDVVSSVIPGVVTEGSIAPEATTAAVATSTGVTKFIKLNMTQDPEKRQLQSIHEWAPHQGPISSIFFLDDHQSLEADARFWEYVVTGADENRELKLWDCASWTCRQTLRFDGFGREVCLKARMDLSSNYIILSDLSNNILYIIQIHRETENGSTVSASFASIAYFHLTFPVISFTVSSVSYCKFKPMEEHILNILEREDDDESKKLEGVLVELCWLTTKSLQHCSIIYRPVKGPQPKLPRSLASPELGASLPEPAILYRRSESDASSPSKEVADILQQTESEENANTTPEEKNSPNDLAKACEKLQNQSAAYAPTTNSDDLQRSFATVTLNVDEVSRELGVQLTRSLTNDVREVIAPAVQTSINKIGEDCKLAFLTEARQTTRDAVGQVICPTFERITQKLFVDLTNTMNVGMKQLLEKMETHLEARAKERLEVNKKHLEETMVVAANNMVKSINRSFEHTVVESMLQCKEALTTVVANEMAKYDKSLKETIREEVSKAIQAEKRAVMASPAGSLSSVDSNRNATVLYEITHLLSKNEVRTAFSKALSVSDLDVLIQTLRLAEHKSIFKRDRCPLTPQVLVALIQQLSADILTHTQLKLKYLEDAMMTLDAQDEVTRQLLLRILPSFIESLKNFLKTNPNHAEYRRVDRLRSMAELYTDRVSAIY</sequence>
<dbReference type="InterPro" id="IPR045152">
    <property type="entry name" value="EDC4-like"/>
</dbReference>
<dbReference type="Gene3D" id="1.10.220.100">
    <property type="entry name" value="conserved c-terminal region of ge- 1"/>
    <property type="match status" value="1"/>
</dbReference>
<evidence type="ECO:0000256" key="6">
    <source>
        <dbReference type="ARBA" id="ARBA00023054"/>
    </source>
</evidence>
<dbReference type="InterPro" id="IPR015943">
    <property type="entry name" value="WD40/YVTN_repeat-like_dom_sf"/>
</dbReference>
<accession>A0AAJ6QPQ2</accession>
<dbReference type="RefSeq" id="XP_003739816.1">
    <property type="nucleotide sequence ID" value="XM_003739768.2"/>
</dbReference>
<gene>
    <name evidence="12" type="primary">LOC100905032</name>
</gene>
<feature type="region of interest" description="Disordered" evidence="8">
    <location>
        <begin position="536"/>
        <end position="572"/>
    </location>
</feature>
<feature type="coiled-coil region" evidence="7">
    <location>
        <begin position="689"/>
        <end position="725"/>
    </location>
</feature>
<organism evidence="11 12">
    <name type="scientific">Galendromus occidentalis</name>
    <name type="common">western predatory mite</name>
    <dbReference type="NCBI Taxonomy" id="34638"/>
    <lineage>
        <taxon>Eukaryota</taxon>
        <taxon>Metazoa</taxon>
        <taxon>Ecdysozoa</taxon>
        <taxon>Arthropoda</taxon>
        <taxon>Chelicerata</taxon>
        <taxon>Arachnida</taxon>
        <taxon>Acari</taxon>
        <taxon>Parasitiformes</taxon>
        <taxon>Mesostigmata</taxon>
        <taxon>Gamasina</taxon>
        <taxon>Phytoseioidea</taxon>
        <taxon>Phytoseiidae</taxon>
        <taxon>Typhlodrominae</taxon>
        <taxon>Galendromus</taxon>
    </lineage>
</organism>
<keyword evidence="3" id="KW-0963">Cytoplasm</keyword>
<reference evidence="12" key="1">
    <citation type="submission" date="2025-08" db="UniProtKB">
        <authorList>
            <consortium name="RefSeq"/>
        </authorList>
    </citation>
    <scope>IDENTIFICATION</scope>
</reference>
<dbReference type="KEGG" id="goe:100905032"/>
<evidence type="ECO:0000313" key="11">
    <source>
        <dbReference type="Proteomes" id="UP000694867"/>
    </source>
</evidence>
<feature type="domain" description="Enhancer of mRNA-decapping protein 4 WD40 repeat region" evidence="9">
    <location>
        <begin position="97"/>
        <end position="425"/>
    </location>
</feature>
<feature type="compositionally biased region" description="Polar residues" evidence="8">
    <location>
        <begin position="552"/>
        <end position="564"/>
    </location>
</feature>
<keyword evidence="6 7" id="KW-0175">Coiled coil</keyword>
<comment type="similarity">
    <text evidence="2">Belongs to the WD repeat EDC4 family.</text>
</comment>
<evidence type="ECO:0000256" key="8">
    <source>
        <dbReference type="SAM" id="MobiDB-lite"/>
    </source>
</evidence>
<dbReference type="PANTHER" id="PTHR15598:SF5">
    <property type="entry name" value="ENHANCER OF MRNA-DECAPPING PROTEIN 4"/>
    <property type="match status" value="1"/>
</dbReference>
<evidence type="ECO:0000256" key="1">
    <source>
        <dbReference type="ARBA" id="ARBA00004201"/>
    </source>
</evidence>
<evidence type="ECO:0000256" key="7">
    <source>
        <dbReference type="SAM" id="Coils"/>
    </source>
</evidence>
<dbReference type="GO" id="GO:0000932">
    <property type="term" value="C:P-body"/>
    <property type="evidence" value="ECO:0007669"/>
    <property type="project" value="UniProtKB-SubCell"/>
</dbReference>
<protein>
    <submittedName>
        <fullName evidence="12">Enhancer of mRNA-decapping protein 4</fullName>
    </submittedName>
</protein>
<keyword evidence="11" id="KW-1185">Reference proteome</keyword>
<dbReference type="Pfam" id="PF16529">
    <property type="entry name" value="Ge1_WD40"/>
    <property type="match status" value="1"/>
</dbReference>
<dbReference type="Pfam" id="PF21289">
    <property type="entry name" value="EDC4_C"/>
    <property type="match status" value="1"/>
</dbReference>
<keyword evidence="5" id="KW-0677">Repeat</keyword>
<evidence type="ECO:0000259" key="10">
    <source>
        <dbReference type="Pfam" id="PF21289"/>
    </source>
</evidence>
<dbReference type="Gene3D" id="2.130.10.10">
    <property type="entry name" value="YVTN repeat-like/Quinoprotein amine dehydrogenase"/>
    <property type="match status" value="1"/>
</dbReference>
<proteinExistence type="inferred from homology"/>
<evidence type="ECO:0000256" key="5">
    <source>
        <dbReference type="ARBA" id="ARBA00022737"/>
    </source>
</evidence>